<dbReference type="EMBL" id="JACNJD010000207">
    <property type="protein sequence ID" value="MBC8177411.1"/>
    <property type="molecule type" value="Genomic_DNA"/>
</dbReference>
<reference evidence="1 2" key="1">
    <citation type="submission" date="2020-08" db="EMBL/GenBank/DDBJ databases">
        <title>Bridging the membrane lipid divide: bacteria of the FCB group superphylum have the potential to synthesize archaeal ether lipids.</title>
        <authorList>
            <person name="Villanueva L."/>
            <person name="Von Meijenfeldt F.A.B."/>
            <person name="Westbye A.B."/>
            <person name="Yadav S."/>
            <person name="Hopmans E.C."/>
            <person name="Dutilh B.E."/>
            <person name="Sinninghe Damste J.S."/>
        </authorList>
    </citation>
    <scope>NUCLEOTIDE SEQUENCE [LARGE SCALE GENOMIC DNA]</scope>
    <source>
        <strain evidence="1">NIOZ-UU27</strain>
    </source>
</reference>
<evidence type="ECO:0000313" key="2">
    <source>
        <dbReference type="Proteomes" id="UP000650524"/>
    </source>
</evidence>
<gene>
    <name evidence="1" type="ORF">H8E19_08395</name>
</gene>
<accession>A0A8J6T7U4</accession>
<comment type="caution">
    <text evidence="1">The sequence shown here is derived from an EMBL/GenBank/DDBJ whole genome shotgun (WGS) entry which is preliminary data.</text>
</comment>
<protein>
    <submittedName>
        <fullName evidence="1">Uncharacterized protein</fullName>
    </submittedName>
</protein>
<dbReference type="AlphaFoldDB" id="A0A8J6T7U4"/>
<organism evidence="1 2">
    <name type="scientific">Candidatus Desulfacyla euxinica</name>
    <dbReference type="NCBI Taxonomy" id="2841693"/>
    <lineage>
        <taxon>Bacteria</taxon>
        <taxon>Deltaproteobacteria</taxon>
        <taxon>Candidatus Desulfacyla</taxon>
    </lineage>
</organism>
<name>A0A8J6T7U4_9DELT</name>
<evidence type="ECO:0000313" key="1">
    <source>
        <dbReference type="EMBL" id="MBC8177411.1"/>
    </source>
</evidence>
<proteinExistence type="predicted"/>
<sequence length="283" mass="32222">MRSEAQQEILGQLREVYDGQYSKAFGTGKKIDWAGHVGLLGAVTPVYDKHYSVIGTLGDRFLLYRTGSVNGRKTGMQAQKIVGREDQMRGEIRDAVHKFLDQFNDLSGRQFKTNEDVNSLIVDLASFVALARLPVERDYRNQTVLYQPLPEGTPRLVKQLMQLGMGLALVLGETGFDIEIYETIKKVGRDLLPSQRLKILQYLWEEGVITTTWHKTKEVADGVNMPTTTVKLILEDLMIVELLDRNIEDEDKERSPYMWKLSNTAFDLMKSSEVFKVSENVPF</sequence>
<dbReference type="Proteomes" id="UP000650524">
    <property type="component" value="Unassembled WGS sequence"/>
</dbReference>